<protein>
    <recommendedName>
        <fullName evidence="4">HmuY protein</fullName>
    </recommendedName>
</protein>
<reference evidence="2 3" key="1">
    <citation type="submission" date="2017-07" db="EMBL/GenBank/DDBJ databases">
        <title>Annotated genome sequence of Bacterioplanes sanyensis isolated from Red Sea.</title>
        <authorList>
            <person name="Rehman Z.U."/>
        </authorList>
    </citation>
    <scope>NUCLEOTIDE SEQUENCE [LARGE SCALE GENOMIC DNA]</scope>
    <source>
        <strain evidence="2 3">NV9</strain>
    </source>
</reference>
<evidence type="ECO:0000313" key="2">
    <source>
        <dbReference type="EMBL" id="ASP38324.1"/>
    </source>
</evidence>
<dbReference type="CDD" id="cd12105">
    <property type="entry name" value="HmuY"/>
    <property type="match status" value="1"/>
</dbReference>
<organism evidence="2 3">
    <name type="scientific">Bacterioplanes sanyensis</name>
    <dbReference type="NCBI Taxonomy" id="1249553"/>
    <lineage>
        <taxon>Bacteria</taxon>
        <taxon>Pseudomonadati</taxon>
        <taxon>Pseudomonadota</taxon>
        <taxon>Gammaproteobacteria</taxon>
        <taxon>Oceanospirillales</taxon>
        <taxon>Oceanospirillaceae</taxon>
        <taxon>Bacterioplanes</taxon>
    </lineage>
</organism>
<evidence type="ECO:0000256" key="1">
    <source>
        <dbReference type="SAM" id="MobiDB-lite"/>
    </source>
</evidence>
<accession>A0A222FIK5</accession>
<evidence type="ECO:0000313" key="3">
    <source>
        <dbReference type="Proteomes" id="UP000202440"/>
    </source>
</evidence>
<dbReference type="AlphaFoldDB" id="A0A222FIK5"/>
<feature type="compositionally biased region" description="Low complexity" evidence="1">
    <location>
        <begin position="28"/>
        <end position="44"/>
    </location>
</feature>
<dbReference type="Proteomes" id="UP000202440">
    <property type="component" value="Chromosome"/>
</dbReference>
<dbReference type="EMBL" id="CP022530">
    <property type="protein sequence ID" value="ASP38324.1"/>
    <property type="molecule type" value="Genomic_DNA"/>
</dbReference>
<proteinExistence type="predicted"/>
<dbReference type="RefSeq" id="WP_094059520.1">
    <property type="nucleotide sequence ID" value="NZ_CP022530.1"/>
</dbReference>
<name>A0A222FIK5_9GAMM</name>
<evidence type="ECO:0008006" key="4">
    <source>
        <dbReference type="Google" id="ProtNLM"/>
    </source>
</evidence>
<dbReference type="Pfam" id="PF14064">
    <property type="entry name" value="HmuY"/>
    <property type="match status" value="1"/>
</dbReference>
<dbReference type="KEGG" id="bsan:CHH28_06355"/>
<gene>
    <name evidence="2" type="ORF">CHH28_06355</name>
</gene>
<dbReference type="OrthoDB" id="335087at2"/>
<dbReference type="InterPro" id="IPR025921">
    <property type="entry name" value="HmuY"/>
</dbReference>
<keyword evidence="3" id="KW-1185">Reference proteome</keyword>
<feature type="region of interest" description="Disordered" evidence="1">
    <location>
        <begin position="28"/>
        <end position="59"/>
    </location>
</feature>
<sequence>MQQTHLSPRLSWLAVIAAGLILSGCGSDDSSSSNAAPGDTAGGDTSDGDQTDGGSPSTDAYQVARINAASYDSWAYFDLLQGKQVSEQDTWHLALQRTQIKLNGGVSGAGDVAGALLDEQAEFYLDGDASSSVFTNAVADTEAQALTASYDLSELQWSSDRYSTAMQDWYVYNPTTHQISAPQQSGWLVRHADGATYSKVAITDLSYGAISLSYHTQAAVTQQFAGEQQTLTATLEEGSSERCIDFDSAAAVDCSSADWEWRFEIDLAKRAINLWSNGGVHGDGNAAAFGPITAEQLSSYTSATQINGQDFSRHYSTDSSNSVFSEHSWYAYNLTGEHKLWPNFRTYAISLDKDDANAPVFALQVSNYYSLGDSGSPELRFRQINQGE</sequence>